<proteinExistence type="predicted"/>
<organism evidence="1 2">
    <name type="scientific">Rhizobium rhizogenes</name>
    <name type="common">Agrobacterium rhizogenes</name>
    <dbReference type="NCBI Taxonomy" id="359"/>
    <lineage>
        <taxon>Bacteria</taxon>
        <taxon>Pseudomonadati</taxon>
        <taxon>Pseudomonadota</taxon>
        <taxon>Alphaproteobacteria</taxon>
        <taxon>Hyphomicrobiales</taxon>
        <taxon>Rhizobiaceae</taxon>
        <taxon>Rhizobium/Agrobacterium group</taxon>
        <taxon>Rhizobium</taxon>
    </lineage>
</organism>
<dbReference type="AlphaFoldDB" id="A0AA92H6Y2"/>
<reference evidence="1 2" key="1">
    <citation type="submission" date="2018-04" db="EMBL/GenBank/DDBJ databases">
        <authorList>
            <person name="Hagen T."/>
        </authorList>
    </citation>
    <scope>NUCLEOTIDE SEQUENCE [LARGE SCALE GENOMIC DNA]</scope>
    <source>
        <strain evidence="1 2">TPD7009</strain>
    </source>
</reference>
<comment type="caution">
    <text evidence="1">The sequence shown here is derived from an EMBL/GenBank/DDBJ whole genome shotgun (WGS) entry which is preliminary data.</text>
</comment>
<accession>A0AA92H6Y2</accession>
<protein>
    <recommendedName>
        <fullName evidence="3">DUF3829 domain-containing protein</fullName>
    </recommendedName>
</protein>
<dbReference type="RefSeq" id="WP_116494901.1">
    <property type="nucleotide sequence ID" value="NZ_QDFR01000018.1"/>
</dbReference>
<gene>
    <name evidence="1" type="ORF">DC430_23975</name>
</gene>
<dbReference type="InterPro" id="IPR024291">
    <property type="entry name" value="DUF3829"/>
</dbReference>
<evidence type="ECO:0000313" key="2">
    <source>
        <dbReference type="Proteomes" id="UP000244335"/>
    </source>
</evidence>
<evidence type="ECO:0008006" key="3">
    <source>
        <dbReference type="Google" id="ProtNLM"/>
    </source>
</evidence>
<name>A0AA92H6Y2_RHIRH</name>
<dbReference type="PROSITE" id="PS51257">
    <property type="entry name" value="PROKAR_LIPOPROTEIN"/>
    <property type="match status" value="1"/>
</dbReference>
<dbReference type="EMBL" id="QDFR01000018">
    <property type="protein sequence ID" value="PVE49789.1"/>
    <property type="molecule type" value="Genomic_DNA"/>
</dbReference>
<dbReference type="Proteomes" id="UP000244335">
    <property type="component" value="Unassembled WGS sequence"/>
</dbReference>
<dbReference type="Pfam" id="PF12889">
    <property type="entry name" value="DUF3829"/>
    <property type="match status" value="1"/>
</dbReference>
<sequence length="332" mass="35964">MTTIRRTWGYGMGHFYRALAATFSVLALVGLAGCNGESDEQTSKKAAVESSSASSQTELAKSNAYITAANESSGMFARALASYQDVIAPKLSSNRPLETYTVVPVQQLTKVRTRLDAAGAMEGSIPELDPAARDYAAAIAAFEPVNNGLSNYAQSKGFLTDGGAKARAEDQAYVEALTKVVDAEKVFFEKIEARDERLMREAYEKAPEGSAARYRAGIVLRSKAAMKKVVTVFSEPDDIATRKAFADDLNDMADLVEKWDRAVRAEKPDGCPALQNSFNSVIADGRKAIQSAEKGRFSPASGTPSSVIQSEFSILQQNFSMMILRLNQPFFC</sequence>
<evidence type="ECO:0000313" key="1">
    <source>
        <dbReference type="EMBL" id="PVE49789.1"/>
    </source>
</evidence>